<gene>
    <name evidence="6" type="ORF">PECUL_23A060795</name>
</gene>
<dbReference type="PANTHER" id="PTHR24637">
    <property type="entry name" value="COLLAGEN"/>
    <property type="match status" value="1"/>
</dbReference>
<organism evidence="6 7">
    <name type="scientific">Pelobates cultripes</name>
    <name type="common">Western spadefoot toad</name>
    <dbReference type="NCBI Taxonomy" id="61616"/>
    <lineage>
        <taxon>Eukaryota</taxon>
        <taxon>Metazoa</taxon>
        <taxon>Chordata</taxon>
        <taxon>Craniata</taxon>
        <taxon>Vertebrata</taxon>
        <taxon>Euteleostomi</taxon>
        <taxon>Amphibia</taxon>
        <taxon>Batrachia</taxon>
        <taxon>Anura</taxon>
        <taxon>Pelobatoidea</taxon>
        <taxon>Pelobatidae</taxon>
        <taxon>Pelobates</taxon>
    </lineage>
</organism>
<reference evidence="6" key="1">
    <citation type="submission" date="2022-03" db="EMBL/GenBank/DDBJ databases">
        <authorList>
            <person name="Alioto T."/>
            <person name="Alioto T."/>
            <person name="Gomez Garrido J."/>
        </authorList>
    </citation>
    <scope>NUCLEOTIDE SEQUENCE</scope>
</reference>
<dbReference type="EMBL" id="OW240913">
    <property type="protein sequence ID" value="CAH2248834.1"/>
    <property type="molecule type" value="Genomic_DNA"/>
</dbReference>
<feature type="domain" description="Thrombospondin-like N-terminal" evidence="5">
    <location>
        <begin position="45"/>
        <end position="229"/>
    </location>
</feature>
<sequence length="498" mass="52382">MKSIVFWITYFGMQIMLPGSSSMAVTNRTVCPVLRTNGALNRQNGNLERTGYDLAEQFSLRQTSCGGEKTCFKLGSIPLIKDTQNVFSNGLPDEYSVIATFRVRRNTKKERWYLWQSVTRFGTPQDSILIDGSKKVVEFTAKQDGGVTLLYTFRSRELHVLFDRLWHKLGVSIQADIISLYIDCKLIERKQIGKKDTIDLQGSSIIATRVSDAKPVDIELQRITIYCSPNRAAQENCCDVSDEMCAMQDTSHGSSSPVGKIEPLSQTLGPSTNEKCFCSPNKCAMQDTSHGSSSPVGKIEPLSQTLGPSTNEKCFCSPNKGEAGLSGSTGLPGLKGEIGPQGGKGSKGETGVSGAVGEKGEKGFAGADGLPGPSGPKGERGLDGSKGEKGEVGENGEKGEIGSPGLHGKDGLDGKPGLQGPVGLKGEKGEMGPPGPAPIPIVEAGIKGDIGAPGPVGPAGSPGKEGLRGRRGKPGPPGKPGTPGLPSQQEQSAQKGEK</sequence>
<dbReference type="InterPro" id="IPR013320">
    <property type="entry name" value="ConA-like_dom_sf"/>
</dbReference>
<feature type="non-terminal residue" evidence="6">
    <location>
        <position position="498"/>
    </location>
</feature>
<keyword evidence="7" id="KW-1185">Reference proteome</keyword>
<evidence type="ECO:0000259" key="5">
    <source>
        <dbReference type="SMART" id="SM00210"/>
    </source>
</evidence>
<proteinExistence type="predicted"/>
<evidence type="ECO:0000256" key="4">
    <source>
        <dbReference type="SAM" id="SignalP"/>
    </source>
</evidence>
<evidence type="ECO:0000256" key="2">
    <source>
        <dbReference type="ARBA" id="ARBA00022737"/>
    </source>
</evidence>
<dbReference type="Proteomes" id="UP001295444">
    <property type="component" value="Chromosome 02"/>
</dbReference>
<dbReference type="Gene3D" id="2.60.120.200">
    <property type="match status" value="1"/>
</dbReference>
<feature type="chain" id="PRO_5042142214" description="Thrombospondin-like N-terminal domain-containing protein" evidence="4">
    <location>
        <begin position="23"/>
        <end position="498"/>
    </location>
</feature>
<keyword evidence="1 4" id="KW-0732">Signal</keyword>
<dbReference type="Pfam" id="PF01391">
    <property type="entry name" value="Collagen"/>
    <property type="match status" value="2"/>
</dbReference>
<evidence type="ECO:0000256" key="3">
    <source>
        <dbReference type="SAM" id="MobiDB-lite"/>
    </source>
</evidence>
<dbReference type="SMART" id="SM00210">
    <property type="entry name" value="TSPN"/>
    <property type="match status" value="1"/>
</dbReference>
<evidence type="ECO:0000313" key="6">
    <source>
        <dbReference type="EMBL" id="CAH2248834.1"/>
    </source>
</evidence>
<name>A0AAD1RCV3_PELCU</name>
<protein>
    <recommendedName>
        <fullName evidence="5">Thrombospondin-like N-terminal domain-containing protein</fullName>
    </recommendedName>
</protein>
<feature type="compositionally biased region" description="Polar residues" evidence="3">
    <location>
        <begin position="487"/>
        <end position="498"/>
    </location>
</feature>
<accession>A0AAD1RCV3</accession>
<keyword evidence="2" id="KW-0677">Repeat</keyword>
<feature type="region of interest" description="Disordered" evidence="3">
    <location>
        <begin position="326"/>
        <end position="498"/>
    </location>
</feature>
<evidence type="ECO:0000256" key="1">
    <source>
        <dbReference type="ARBA" id="ARBA00022729"/>
    </source>
</evidence>
<feature type="signal peptide" evidence="4">
    <location>
        <begin position="1"/>
        <end position="22"/>
    </location>
</feature>
<evidence type="ECO:0000313" key="7">
    <source>
        <dbReference type="Proteomes" id="UP001295444"/>
    </source>
</evidence>
<dbReference type="InterPro" id="IPR048287">
    <property type="entry name" value="TSPN-like_N"/>
</dbReference>
<dbReference type="AlphaFoldDB" id="A0AAD1RCV3"/>
<dbReference type="InterPro" id="IPR008160">
    <property type="entry name" value="Collagen"/>
</dbReference>
<dbReference type="SUPFAM" id="SSF49899">
    <property type="entry name" value="Concanavalin A-like lectins/glucanases"/>
    <property type="match status" value="1"/>
</dbReference>
<feature type="compositionally biased region" description="Basic and acidic residues" evidence="3">
    <location>
        <begin position="377"/>
        <end position="400"/>
    </location>
</feature>